<protein>
    <recommendedName>
        <fullName evidence="2">Thioredoxin domain-containing protein</fullName>
    </recommendedName>
</protein>
<proteinExistence type="predicted"/>
<evidence type="ECO:0000313" key="3">
    <source>
        <dbReference type="EMBL" id="PCI80601.1"/>
    </source>
</evidence>
<dbReference type="Pfam" id="PF13905">
    <property type="entry name" value="Thioredoxin_8"/>
    <property type="match status" value="1"/>
</dbReference>
<dbReference type="AlphaFoldDB" id="A0A2A4XE81"/>
<dbReference type="PROSITE" id="PS51352">
    <property type="entry name" value="THIOREDOXIN_2"/>
    <property type="match status" value="1"/>
</dbReference>
<evidence type="ECO:0000259" key="2">
    <source>
        <dbReference type="PROSITE" id="PS51352"/>
    </source>
</evidence>
<evidence type="ECO:0000256" key="1">
    <source>
        <dbReference type="SAM" id="Phobius"/>
    </source>
</evidence>
<dbReference type="InterPro" id="IPR036249">
    <property type="entry name" value="Thioredoxin-like_sf"/>
</dbReference>
<dbReference type="InterPro" id="IPR013766">
    <property type="entry name" value="Thioredoxin_domain"/>
</dbReference>
<name>A0A2A4XE81_9GAMM</name>
<dbReference type="InterPro" id="IPR012336">
    <property type="entry name" value="Thioredoxin-like_fold"/>
</dbReference>
<feature type="transmembrane region" description="Helical" evidence="1">
    <location>
        <begin position="6"/>
        <end position="26"/>
    </location>
</feature>
<dbReference type="EMBL" id="NVUL01000009">
    <property type="protein sequence ID" value="PCI80601.1"/>
    <property type="molecule type" value="Genomic_DNA"/>
</dbReference>
<keyword evidence="1" id="KW-1133">Transmembrane helix</keyword>
<sequence length="214" mass="22917">MLEALVVSNLVLWILVVVLSLLVLALSRQVGILHERVAPAGALMPTSGPKVGELTEAISLKSIQDQALTIGGATSSDLASFILFISPTCPVCKSLVPTAKSLVNSESHRMQLLFASDGDALEQHQRYAKDLDLGDYPYVLSEALGRAFEVSKLPFAVLIGADGILKGKGLVNTREHMESLIESMDSGVVSVQEYIGSIQNEQKDTEPSAMEHTS</sequence>
<accession>A0A2A4XE81</accession>
<feature type="domain" description="Thioredoxin" evidence="2">
    <location>
        <begin position="32"/>
        <end position="186"/>
    </location>
</feature>
<reference evidence="4" key="1">
    <citation type="submission" date="2017-08" db="EMBL/GenBank/DDBJ databases">
        <title>A dynamic microbial community with high functional redundancy inhabits the cold, oxic subseafloor aquifer.</title>
        <authorList>
            <person name="Tully B.J."/>
            <person name="Wheat C.G."/>
            <person name="Glazer B.T."/>
            <person name="Huber J.A."/>
        </authorList>
    </citation>
    <scope>NUCLEOTIDE SEQUENCE [LARGE SCALE GENOMIC DNA]</scope>
</reference>
<dbReference type="Proteomes" id="UP000218767">
    <property type="component" value="Unassembled WGS sequence"/>
</dbReference>
<comment type="caution">
    <text evidence="3">The sequence shown here is derived from an EMBL/GenBank/DDBJ whole genome shotgun (WGS) entry which is preliminary data.</text>
</comment>
<keyword evidence="1" id="KW-0472">Membrane</keyword>
<evidence type="ECO:0000313" key="4">
    <source>
        <dbReference type="Proteomes" id="UP000218767"/>
    </source>
</evidence>
<organism evidence="3 4">
    <name type="scientific">SAR86 cluster bacterium</name>
    <dbReference type="NCBI Taxonomy" id="2030880"/>
    <lineage>
        <taxon>Bacteria</taxon>
        <taxon>Pseudomonadati</taxon>
        <taxon>Pseudomonadota</taxon>
        <taxon>Gammaproteobacteria</taxon>
        <taxon>SAR86 cluster</taxon>
    </lineage>
</organism>
<dbReference type="Gene3D" id="3.40.30.10">
    <property type="entry name" value="Glutaredoxin"/>
    <property type="match status" value="1"/>
</dbReference>
<keyword evidence="1" id="KW-0812">Transmembrane</keyword>
<gene>
    <name evidence="3" type="ORF">COB20_02935</name>
</gene>
<dbReference type="SUPFAM" id="SSF52833">
    <property type="entry name" value="Thioredoxin-like"/>
    <property type="match status" value="1"/>
</dbReference>